<evidence type="ECO:0000256" key="1">
    <source>
        <dbReference type="SAM" id="MobiDB-lite"/>
    </source>
</evidence>
<protein>
    <submittedName>
        <fullName evidence="2">Uncharacterized protein</fullName>
    </submittedName>
</protein>
<keyword evidence="3" id="KW-1185">Reference proteome</keyword>
<comment type="caution">
    <text evidence="2">The sequence shown here is derived from an EMBL/GenBank/DDBJ whole genome shotgun (WGS) entry which is preliminary data.</text>
</comment>
<gene>
    <name evidence="2" type="ORF">JRO89_XS03G0165100</name>
</gene>
<feature type="compositionally biased region" description="Pro residues" evidence="1">
    <location>
        <begin position="82"/>
        <end position="93"/>
    </location>
</feature>
<feature type="region of interest" description="Disordered" evidence="1">
    <location>
        <begin position="53"/>
        <end position="95"/>
    </location>
</feature>
<evidence type="ECO:0000313" key="3">
    <source>
        <dbReference type="Proteomes" id="UP000827721"/>
    </source>
</evidence>
<organism evidence="2 3">
    <name type="scientific">Xanthoceras sorbifolium</name>
    <dbReference type="NCBI Taxonomy" id="99658"/>
    <lineage>
        <taxon>Eukaryota</taxon>
        <taxon>Viridiplantae</taxon>
        <taxon>Streptophyta</taxon>
        <taxon>Embryophyta</taxon>
        <taxon>Tracheophyta</taxon>
        <taxon>Spermatophyta</taxon>
        <taxon>Magnoliopsida</taxon>
        <taxon>eudicotyledons</taxon>
        <taxon>Gunneridae</taxon>
        <taxon>Pentapetalae</taxon>
        <taxon>rosids</taxon>
        <taxon>malvids</taxon>
        <taxon>Sapindales</taxon>
        <taxon>Sapindaceae</taxon>
        <taxon>Xanthoceroideae</taxon>
        <taxon>Xanthoceras</taxon>
    </lineage>
</organism>
<dbReference type="Proteomes" id="UP000827721">
    <property type="component" value="Unassembled WGS sequence"/>
</dbReference>
<reference evidence="2 3" key="1">
    <citation type="submission" date="2021-02" db="EMBL/GenBank/DDBJ databases">
        <title>Plant Genome Project.</title>
        <authorList>
            <person name="Zhang R.-G."/>
        </authorList>
    </citation>
    <scope>NUCLEOTIDE SEQUENCE [LARGE SCALE GENOMIC DNA]</scope>
    <source>
        <tissue evidence="2">Leaves</tissue>
    </source>
</reference>
<name>A0ABQ8IAR8_9ROSI</name>
<dbReference type="EMBL" id="JAFEMO010000003">
    <property type="protein sequence ID" value="KAH7573524.1"/>
    <property type="molecule type" value="Genomic_DNA"/>
</dbReference>
<sequence>MCGGAIISDFIDLRRGRKLTAEDLWYELDTISDLLGLENSGKNQSKQIDLQFPRQKTNQVDKAKRRCLSPDDSTQSTFETALPPPPPPPPPPYVGFGCQSELYQLHNEAEKELELKEQISSLESFLGLEPTAASQVSGSGECDPMDLWMLEAVVTHHHHQPPENDYPVHLLG</sequence>
<accession>A0ABQ8IAR8</accession>
<proteinExistence type="predicted"/>
<evidence type="ECO:0000313" key="2">
    <source>
        <dbReference type="EMBL" id="KAH7573524.1"/>
    </source>
</evidence>